<protein>
    <submittedName>
        <fullName evidence="2">Uncharacterized protein</fullName>
    </submittedName>
</protein>
<evidence type="ECO:0000313" key="2">
    <source>
        <dbReference type="EMBL" id="KAF0031989.1"/>
    </source>
</evidence>
<keyword evidence="1" id="KW-1133">Transmembrane helix</keyword>
<keyword evidence="1" id="KW-0812">Transmembrane</keyword>
<dbReference type="EMBL" id="VEVO01000014">
    <property type="protein sequence ID" value="KAF0031989.1"/>
    <property type="molecule type" value="Genomic_DNA"/>
</dbReference>
<accession>A0A6A4SHK6</accession>
<dbReference type="AlphaFoldDB" id="A0A6A4SHK6"/>
<evidence type="ECO:0000313" key="3">
    <source>
        <dbReference type="Proteomes" id="UP000438429"/>
    </source>
</evidence>
<gene>
    <name evidence="2" type="ORF">F2P81_016544</name>
</gene>
<name>A0A6A4SHK6_SCOMX</name>
<evidence type="ECO:0000256" key="1">
    <source>
        <dbReference type="SAM" id="Phobius"/>
    </source>
</evidence>
<organism evidence="2 3">
    <name type="scientific">Scophthalmus maximus</name>
    <name type="common">Turbot</name>
    <name type="synonym">Psetta maxima</name>
    <dbReference type="NCBI Taxonomy" id="52904"/>
    <lineage>
        <taxon>Eukaryota</taxon>
        <taxon>Metazoa</taxon>
        <taxon>Chordata</taxon>
        <taxon>Craniata</taxon>
        <taxon>Vertebrata</taxon>
        <taxon>Euteleostomi</taxon>
        <taxon>Actinopterygii</taxon>
        <taxon>Neopterygii</taxon>
        <taxon>Teleostei</taxon>
        <taxon>Neoteleostei</taxon>
        <taxon>Acanthomorphata</taxon>
        <taxon>Carangaria</taxon>
        <taxon>Pleuronectiformes</taxon>
        <taxon>Pleuronectoidei</taxon>
        <taxon>Scophthalmidae</taxon>
        <taxon>Scophthalmus</taxon>
    </lineage>
</organism>
<comment type="caution">
    <text evidence="2">The sequence shown here is derived from an EMBL/GenBank/DDBJ whole genome shotgun (WGS) entry which is preliminary data.</text>
</comment>
<proteinExistence type="predicted"/>
<feature type="transmembrane region" description="Helical" evidence="1">
    <location>
        <begin position="55"/>
        <end position="88"/>
    </location>
</feature>
<sequence length="105" mass="11795">MCGGRKPSLFCVKFNMIFHLFTFVLSAVSFGATVRHVPFQQQRYCSDCDWVSHEATLLLSGILSVLVTVLLVETLVSLVVIVTFLCFMSRDDPEVPHLLIYPATQ</sequence>
<keyword evidence="1" id="KW-0472">Membrane</keyword>
<dbReference type="Proteomes" id="UP000438429">
    <property type="component" value="Unassembled WGS sequence"/>
</dbReference>
<reference evidence="2 3" key="1">
    <citation type="submission" date="2019-06" db="EMBL/GenBank/DDBJ databases">
        <title>Draft genomes of female and male turbot (Scophthalmus maximus).</title>
        <authorList>
            <person name="Xu H."/>
            <person name="Xu X.-W."/>
            <person name="Shao C."/>
            <person name="Chen S."/>
        </authorList>
    </citation>
    <scope>NUCLEOTIDE SEQUENCE [LARGE SCALE GENOMIC DNA]</scope>
    <source>
        <strain evidence="2">Ysfricsl-2016a</strain>
        <tissue evidence="2">Blood</tissue>
    </source>
</reference>